<dbReference type="SFLD" id="SFLDS00029">
    <property type="entry name" value="Radical_SAM"/>
    <property type="match status" value="1"/>
</dbReference>
<evidence type="ECO:0000313" key="8">
    <source>
        <dbReference type="Proteomes" id="UP000595663"/>
    </source>
</evidence>
<dbReference type="SUPFAM" id="SSF102114">
    <property type="entry name" value="Radical SAM enzymes"/>
    <property type="match status" value="1"/>
</dbReference>
<dbReference type="InterPro" id="IPR050377">
    <property type="entry name" value="Radical_SAM_PqqE_MftC-like"/>
</dbReference>
<protein>
    <submittedName>
        <fullName evidence="7">Radical SAM protein</fullName>
    </submittedName>
</protein>
<dbReference type="Proteomes" id="UP000595663">
    <property type="component" value="Chromosome"/>
</dbReference>
<dbReference type="RefSeq" id="WP_019622370.1">
    <property type="nucleotide sequence ID" value="NZ_AP014545.1"/>
</dbReference>
<evidence type="ECO:0000256" key="1">
    <source>
        <dbReference type="ARBA" id="ARBA00001966"/>
    </source>
</evidence>
<dbReference type="InterPro" id="IPR007197">
    <property type="entry name" value="rSAM"/>
</dbReference>
<dbReference type="InterPro" id="IPR013785">
    <property type="entry name" value="Aldolase_TIM"/>
</dbReference>
<dbReference type="GO" id="GO:0003824">
    <property type="term" value="F:catalytic activity"/>
    <property type="evidence" value="ECO:0007669"/>
    <property type="project" value="InterPro"/>
</dbReference>
<evidence type="ECO:0000256" key="3">
    <source>
        <dbReference type="ARBA" id="ARBA00022723"/>
    </source>
</evidence>
<dbReference type="GO" id="GO:0051536">
    <property type="term" value="F:iron-sulfur cluster binding"/>
    <property type="evidence" value="ECO:0007669"/>
    <property type="project" value="UniProtKB-KW"/>
</dbReference>
<comment type="cofactor">
    <cofactor evidence="1">
        <name>[4Fe-4S] cluster</name>
        <dbReference type="ChEBI" id="CHEBI:49883"/>
    </cofactor>
</comment>
<dbReference type="SFLD" id="SFLDG01067">
    <property type="entry name" value="SPASM/twitch_domain_containing"/>
    <property type="match status" value="1"/>
</dbReference>
<keyword evidence="2" id="KW-0949">S-adenosyl-L-methionine</keyword>
<accession>A0A7R6ST70</accession>
<keyword evidence="5" id="KW-0411">Iron-sulfur</keyword>
<dbReference type="KEGG" id="ajp:AMJAP_1717"/>
<dbReference type="OrthoDB" id="9810775at2"/>
<reference evidence="7 8" key="1">
    <citation type="journal article" date="2008" name="Int. J. Syst. Evol. Microbiol.">
        <title>Amphritea japonica sp. nov. and Amphritea balenae sp. nov., isolated from the sediment adjacent to sperm whale carcasses off Kagoshima, Japan.</title>
        <authorList>
            <person name="Miyazaki M."/>
            <person name="Nogi Y."/>
            <person name="Fujiwara Y."/>
            <person name="Kawato M."/>
            <person name="Nagahama T."/>
            <person name="Kubokawa K."/>
            <person name="Horikoshi K."/>
        </authorList>
    </citation>
    <scope>NUCLEOTIDE SEQUENCE [LARGE SCALE GENOMIC DNA]</scope>
    <source>
        <strain evidence="7 8">ATCC BAA-1530</strain>
    </source>
</reference>
<dbReference type="AlphaFoldDB" id="A0A7R6ST70"/>
<evidence type="ECO:0000313" key="7">
    <source>
        <dbReference type="EMBL" id="BBB26312.1"/>
    </source>
</evidence>
<dbReference type="PANTHER" id="PTHR11228:SF7">
    <property type="entry name" value="PQQA PEPTIDE CYCLASE"/>
    <property type="match status" value="1"/>
</dbReference>
<evidence type="ECO:0000259" key="6">
    <source>
        <dbReference type="Pfam" id="PF04055"/>
    </source>
</evidence>
<evidence type="ECO:0000256" key="5">
    <source>
        <dbReference type="ARBA" id="ARBA00023014"/>
    </source>
</evidence>
<dbReference type="InterPro" id="IPR058240">
    <property type="entry name" value="rSAM_sf"/>
</dbReference>
<dbReference type="PANTHER" id="PTHR11228">
    <property type="entry name" value="RADICAL SAM DOMAIN PROTEIN"/>
    <property type="match status" value="1"/>
</dbReference>
<evidence type="ECO:0000256" key="4">
    <source>
        <dbReference type="ARBA" id="ARBA00023004"/>
    </source>
</evidence>
<feature type="domain" description="Radical SAM core" evidence="6">
    <location>
        <begin position="34"/>
        <end position="177"/>
    </location>
</feature>
<keyword evidence="3" id="KW-0479">Metal-binding</keyword>
<sequence length="303" mass="33742">MELIRSRDWYTTTDGSDRGYIRPHLLKELWFHTGTACNLSCDFCLEGSGPGDQRLGLVKLADVQPYIEQALELGVEQFSFTGGEPFLAKDLVKILQLASDHAPCLVLTNGTDALQKRLHQLVGLIQTKYPVSFRVSIDSPIAADHDAGRGEGMFDLALTGMKALSDMGFNVSVARHMADGEDTPSVETQYREVFHAKGLPENIKFVAFPDFLPPGSHGHGPDITTNCMTQYHTEESRNSFMCAFSKMIVKQNDRMRVYACTLVDDDPEYDLGGNLREALEQQVSMKHHRCFSCFKYGASCSET</sequence>
<evidence type="ECO:0000256" key="2">
    <source>
        <dbReference type="ARBA" id="ARBA00022691"/>
    </source>
</evidence>
<dbReference type="Pfam" id="PF04055">
    <property type="entry name" value="Radical_SAM"/>
    <property type="match status" value="1"/>
</dbReference>
<organism evidence="7 8">
    <name type="scientific">Amphritea japonica ATCC BAA-1530</name>
    <dbReference type="NCBI Taxonomy" id="1278309"/>
    <lineage>
        <taxon>Bacteria</taxon>
        <taxon>Pseudomonadati</taxon>
        <taxon>Pseudomonadota</taxon>
        <taxon>Gammaproteobacteria</taxon>
        <taxon>Oceanospirillales</taxon>
        <taxon>Oceanospirillaceae</taxon>
        <taxon>Amphritea</taxon>
    </lineage>
</organism>
<gene>
    <name evidence="7" type="ORF">AMJAP_1717</name>
</gene>
<keyword evidence="8" id="KW-1185">Reference proteome</keyword>
<keyword evidence="4" id="KW-0408">Iron</keyword>
<dbReference type="Gene3D" id="3.20.20.70">
    <property type="entry name" value="Aldolase class I"/>
    <property type="match status" value="1"/>
</dbReference>
<proteinExistence type="predicted"/>
<dbReference type="GO" id="GO:0046872">
    <property type="term" value="F:metal ion binding"/>
    <property type="evidence" value="ECO:0007669"/>
    <property type="project" value="UniProtKB-KW"/>
</dbReference>
<name>A0A7R6ST70_9GAMM</name>
<dbReference type="CDD" id="cd01335">
    <property type="entry name" value="Radical_SAM"/>
    <property type="match status" value="1"/>
</dbReference>
<dbReference type="EMBL" id="AP014545">
    <property type="protein sequence ID" value="BBB26312.1"/>
    <property type="molecule type" value="Genomic_DNA"/>
</dbReference>